<dbReference type="Proteomes" id="UP000001819">
    <property type="component" value="Chromosome 3"/>
</dbReference>
<dbReference type="RefSeq" id="XP_033234015.1">
    <property type="nucleotide sequence ID" value="XM_033378124.1"/>
</dbReference>
<feature type="chain" id="PRO_5044634558" evidence="2">
    <location>
        <begin position="29"/>
        <end position="261"/>
    </location>
</feature>
<evidence type="ECO:0000313" key="4">
    <source>
        <dbReference type="RefSeq" id="XP_001361284.2"/>
    </source>
</evidence>
<feature type="signal peptide" evidence="2">
    <location>
        <begin position="1"/>
        <end position="28"/>
    </location>
</feature>
<keyword evidence="3" id="KW-1185">Reference proteome</keyword>
<keyword evidence="2" id="KW-0732">Signal</keyword>
<dbReference type="RefSeq" id="XP_001361284.2">
    <property type="nucleotide sequence ID" value="XM_001361247.3"/>
</dbReference>
<proteinExistence type="predicted"/>
<evidence type="ECO:0000313" key="6">
    <source>
        <dbReference type="RefSeq" id="XP_033234016.1"/>
    </source>
</evidence>
<evidence type="ECO:0000313" key="5">
    <source>
        <dbReference type="RefSeq" id="XP_033234015.1"/>
    </source>
</evidence>
<protein>
    <submittedName>
        <fullName evidence="4 5">ITG-like peptide</fullName>
    </submittedName>
</protein>
<feature type="region of interest" description="Disordered" evidence="1">
    <location>
        <begin position="43"/>
        <end position="67"/>
    </location>
</feature>
<reference evidence="6" key="2">
    <citation type="submission" date="2025-04" db="UniProtKB">
        <authorList>
            <consortium name="RefSeq"/>
        </authorList>
    </citation>
    <scope>IDENTIFICATION</scope>
    <source>
        <strain evidence="6">MV-25-SWS-2005</strain>
        <tissue evidence="6">Whole body</tissue>
    </source>
</reference>
<reference evidence="3" key="1">
    <citation type="submission" date="2024-06" db="UniProtKB">
        <authorList>
            <consortium name="RefSeq"/>
        </authorList>
    </citation>
    <scope>NUCLEOTIDE SEQUENCE [LARGE SCALE GENOMIC DNA]</scope>
    <source>
        <strain evidence="4 5">MV-25-SWS-2005</strain>
        <strain evidence="3">MV2-25</strain>
        <tissue evidence="4 5">Whole body</tissue>
    </source>
</reference>
<sequence length="261" mass="28823">MAKMRNIPLRAALLLLLGMAMHLHPSVASSAFASGTAWQRTPFGRDSTRNLMRRSPPSLLGAGDGSTAYDGGPMGGYKEYKHIYGPYPNEQEPREAHPQQLRQQTEVYGIVEPLIEDTPCADRPCLVSEDCCPTGVCVNTNGEGKCVYVFGHQRDICQRHGDCAAGSVCMLVAEEGVWRCEIESESSAAPSLLEEMFGVKRKQPLGSDCNSSSDCQMVNGMCCQQQRLNHRASIKRICGYFRDAFDCVDMVGAEHPQHRRY</sequence>
<evidence type="ECO:0000256" key="1">
    <source>
        <dbReference type="SAM" id="MobiDB-lite"/>
    </source>
</evidence>
<gene>
    <name evidence="4 5 6" type="primary">spab</name>
</gene>
<name>A0A6I8VSF2_DROPS</name>
<evidence type="ECO:0000256" key="2">
    <source>
        <dbReference type="SAM" id="SignalP"/>
    </source>
</evidence>
<organism evidence="3 6">
    <name type="scientific">Drosophila pseudoobscura pseudoobscura</name>
    <name type="common">Fruit fly</name>
    <dbReference type="NCBI Taxonomy" id="46245"/>
    <lineage>
        <taxon>Eukaryota</taxon>
        <taxon>Metazoa</taxon>
        <taxon>Ecdysozoa</taxon>
        <taxon>Arthropoda</taxon>
        <taxon>Hexapoda</taxon>
        <taxon>Insecta</taxon>
        <taxon>Pterygota</taxon>
        <taxon>Neoptera</taxon>
        <taxon>Endopterygota</taxon>
        <taxon>Diptera</taxon>
        <taxon>Brachycera</taxon>
        <taxon>Muscomorpha</taxon>
        <taxon>Ephydroidea</taxon>
        <taxon>Drosophilidae</taxon>
        <taxon>Drosophila</taxon>
        <taxon>Sophophora</taxon>
    </lineage>
</organism>
<dbReference type="RefSeq" id="XP_033234016.1">
    <property type="nucleotide sequence ID" value="XM_033378125.1"/>
</dbReference>
<evidence type="ECO:0000313" key="3">
    <source>
        <dbReference type="Proteomes" id="UP000001819"/>
    </source>
</evidence>
<dbReference type="KEGG" id="dpo:4804775"/>
<dbReference type="AlphaFoldDB" id="A0A6I8VSF2"/>
<accession>A0A6I8VSF2</accession>